<evidence type="ECO:0000256" key="3">
    <source>
        <dbReference type="ARBA" id="ARBA00023125"/>
    </source>
</evidence>
<dbReference type="CDD" id="cd00167">
    <property type="entry name" value="SANT"/>
    <property type="match status" value="1"/>
</dbReference>
<feature type="domain" description="HTH myb-type" evidence="6">
    <location>
        <begin position="9"/>
        <end position="35"/>
    </location>
</feature>
<dbReference type="InterPro" id="IPR017930">
    <property type="entry name" value="Myb_dom"/>
</dbReference>
<evidence type="ECO:0000256" key="1">
    <source>
        <dbReference type="ARBA" id="ARBA00022737"/>
    </source>
</evidence>
<dbReference type="PROSITE" id="PS51294">
    <property type="entry name" value="HTH_MYB"/>
    <property type="match status" value="1"/>
</dbReference>
<dbReference type="InterPro" id="IPR001005">
    <property type="entry name" value="SANT/Myb"/>
</dbReference>
<keyword evidence="4" id="KW-0804">Transcription</keyword>
<dbReference type="AlphaFoldDB" id="A0A6V7QDY9"/>
<organism evidence="7">
    <name type="scientific">Ananas comosus var. bracteatus</name>
    <name type="common">red pineapple</name>
    <dbReference type="NCBI Taxonomy" id="296719"/>
    <lineage>
        <taxon>Eukaryota</taxon>
        <taxon>Viridiplantae</taxon>
        <taxon>Streptophyta</taxon>
        <taxon>Embryophyta</taxon>
        <taxon>Tracheophyta</taxon>
        <taxon>Spermatophyta</taxon>
        <taxon>Magnoliopsida</taxon>
        <taxon>Liliopsida</taxon>
        <taxon>Poales</taxon>
        <taxon>Bromeliaceae</taxon>
        <taxon>Bromelioideae</taxon>
        <taxon>Ananas</taxon>
    </lineage>
</organism>
<reference evidence="7" key="1">
    <citation type="submission" date="2020-07" db="EMBL/GenBank/DDBJ databases">
        <authorList>
            <person name="Lin J."/>
        </authorList>
    </citation>
    <scope>NUCLEOTIDE SEQUENCE</scope>
</reference>
<feature type="domain" description="Myb-like" evidence="5">
    <location>
        <begin position="9"/>
        <end position="47"/>
    </location>
</feature>
<name>A0A6V7QDY9_ANACO</name>
<gene>
    <name evidence="7" type="ORF">CB5_LOCUS24625</name>
</gene>
<evidence type="ECO:0000256" key="2">
    <source>
        <dbReference type="ARBA" id="ARBA00023015"/>
    </source>
</evidence>
<dbReference type="InterPro" id="IPR009057">
    <property type="entry name" value="Homeodomain-like_sf"/>
</dbReference>
<dbReference type="EMBL" id="LR862135">
    <property type="protein sequence ID" value="CAD1841414.1"/>
    <property type="molecule type" value="Genomic_DNA"/>
</dbReference>
<keyword evidence="1" id="KW-0677">Repeat</keyword>
<dbReference type="Gene3D" id="1.10.10.60">
    <property type="entry name" value="Homeodomain-like"/>
    <property type="match status" value="1"/>
</dbReference>
<dbReference type="PANTHER" id="PTHR48000">
    <property type="entry name" value="OS09G0431300 PROTEIN"/>
    <property type="match status" value="1"/>
</dbReference>
<keyword evidence="2" id="KW-0805">Transcription regulation</keyword>
<protein>
    <submittedName>
        <fullName evidence="7">Uncharacterized protein</fullName>
    </submittedName>
</protein>
<keyword evidence="3" id="KW-0238">DNA-binding</keyword>
<accession>A0A6V7QDY9</accession>
<dbReference type="SUPFAM" id="SSF46689">
    <property type="entry name" value="Homeodomain-like"/>
    <property type="match status" value="1"/>
</dbReference>
<evidence type="ECO:0000259" key="6">
    <source>
        <dbReference type="PROSITE" id="PS51294"/>
    </source>
</evidence>
<dbReference type="PANTHER" id="PTHR48000:SF67">
    <property type="entry name" value="MYB-LIKE DNA-BINDING DOMAIN CONTAINING PROTEIN, EXPRESSED"/>
    <property type="match status" value="1"/>
</dbReference>
<dbReference type="GO" id="GO:0003677">
    <property type="term" value="F:DNA binding"/>
    <property type="evidence" value="ECO:0007669"/>
    <property type="project" value="UniProtKB-KW"/>
</dbReference>
<dbReference type="PROSITE" id="PS50090">
    <property type="entry name" value="MYB_LIKE"/>
    <property type="match status" value="1"/>
</dbReference>
<evidence type="ECO:0000256" key="4">
    <source>
        <dbReference type="ARBA" id="ARBA00023163"/>
    </source>
</evidence>
<evidence type="ECO:0000259" key="5">
    <source>
        <dbReference type="PROSITE" id="PS50090"/>
    </source>
</evidence>
<evidence type="ECO:0000313" key="7">
    <source>
        <dbReference type="EMBL" id="CAD1841414.1"/>
    </source>
</evidence>
<dbReference type="Pfam" id="PF00249">
    <property type="entry name" value="Myb_DNA-binding"/>
    <property type="match status" value="1"/>
</dbReference>
<sequence length="313" mass="34219">MGRAPCCDKANVKKGPWSPEEDAKLKSYIEQHGTGGNWIALPQKIGSCSDTPALMINTSMRQELQAPVAELPPAQHQARRVLRGRGSDHLQPLHQHRQQQRVKDHALPPLPRRAGLFGRKVEAKAETAEHGGFGSMASAEGVNRTGAVAGSFWPDPTAPAYGPGHCDAYAGEDCHVSMRKLLLKLGGSYIAPPNALHPPQLAQLYDDQTTSSSLVAPSLQVSSFEQEGLILHGPNGFQTELDEIFHFNQVKLEGLDDCIYEDESTNMLCSNAPQSMSWNDQVSPNLMFPNGVFQSYQGMQQCVLEEPVRLGMQ</sequence>
<proteinExistence type="predicted"/>